<dbReference type="PANTHER" id="PTHR37422:SF13">
    <property type="entry name" value="LIPOPOLYSACCHARIDE BIOSYNTHESIS PROTEIN PA4999-RELATED"/>
    <property type="match status" value="1"/>
</dbReference>
<feature type="domain" description="O-antigen ligase-related" evidence="6">
    <location>
        <begin position="174"/>
        <end position="310"/>
    </location>
</feature>
<feature type="transmembrane region" description="Helical" evidence="5">
    <location>
        <begin position="213"/>
        <end position="232"/>
    </location>
</feature>
<dbReference type="InterPro" id="IPR007016">
    <property type="entry name" value="O-antigen_ligase-rel_domated"/>
</dbReference>
<dbReference type="Gene3D" id="1.25.40.10">
    <property type="entry name" value="Tetratricopeptide repeat domain"/>
    <property type="match status" value="1"/>
</dbReference>
<feature type="transmembrane region" description="Helical" evidence="5">
    <location>
        <begin position="295"/>
        <end position="321"/>
    </location>
</feature>
<keyword evidence="3 5" id="KW-1133">Transmembrane helix</keyword>
<evidence type="ECO:0000259" key="6">
    <source>
        <dbReference type="Pfam" id="PF04932"/>
    </source>
</evidence>
<dbReference type="GO" id="GO:0016020">
    <property type="term" value="C:membrane"/>
    <property type="evidence" value="ECO:0007669"/>
    <property type="project" value="UniProtKB-SubCell"/>
</dbReference>
<feature type="transmembrane region" description="Helical" evidence="5">
    <location>
        <begin position="56"/>
        <end position="73"/>
    </location>
</feature>
<dbReference type="InterPro" id="IPR011990">
    <property type="entry name" value="TPR-like_helical_dom_sf"/>
</dbReference>
<evidence type="ECO:0000256" key="3">
    <source>
        <dbReference type="ARBA" id="ARBA00022989"/>
    </source>
</evidence>
<evidence type="ECO:0000256" key="5">
    <source>
        <dbReference type="SAM" id="Phobius"/>
    </source>
</evidence>
<keyword evidence="2 5" id="KW-0812">Transmembrane</keyword>
<evidence type="ECO:0000313" key="8">
    <source>
        <dbReference type="Proteomes" id="UP000501780"/>
    </source>
</evidence>
<dbReference type="RefSeq" id="WP_167961957.1">
    <property type="nucleotide sequence ID" value="NZ_CP050831.1"/>
</dbReference>
<feature type="transmembrane region" description="Helical" evidence="5">
    <location>
        <begin position="24"/>
        <end position="44"/>
    </location>
</feature>
<dbReference type="PANTHER" id="PTHR37422">
    <property type="entry name" value="TEICHURONIC ACID BIOSYNTHESIS PROTEIN TUAE"/>
    <property type="match status" value="1"/>
</dbReference>
<keyword evidence="4 5" id="KW-0472">Membrane</keyword>
<evidence type="ECO:0000313" key="7">
    <source>
        <dbReference type="EMBL" id="QIU94194.1"/>
    </source>
</evidence>
<comment type="subcellular location">
    <subcellularLocation>
        <location evidence="1">Membrane</location>
        <topology evidence="1">Multi-pass membrane protein</topology>
    </subcellularLocation>
</comment>
<feature type="transmembrane region" description="Helical" evidence="5">
    <location>
        <begin position="172"/>
        <end position="201"/>
    </location>
</feature>
<dbReference type="AlphaFoldDB" id="A0A6H0KL73"/>
<keyword evidence="8" id="KW-1185">Reference proteome</keyword>
<organism evidence="7 8">
    <name type="scientific">Bacteroides faecium</name>
    <dbReference type="NCBI Taxonomy" id="2715212"/>
    <lineage>
        <taxon>Bacteria</taxon>
        <taxon>Pseudomonadati</taxon>
        <taxon>Bacteroidota</taxon>
        <taxon>Bacteroidia</taxon>
        <taxon>Bacteroidales</taxon>
        <taxon>Bacteroidaceae</taxon>
        <taxon>Bacteroides</taxon>
    </lineage>
</organism>
<dbReference type="EMBL" id="CP050831">
    <property type="protein sequence ID" value="QIU94194.1"/>
    <property type="molecule type" value="Genomic_DNA"/>
</dbReference>
<feature type="transmembrane region" description="Helical" evidence="5">
    <location>
        <begin position="351"/>
        <end position="369"/>
    </location>
</feature>
<feature type="transmembrane region" description="Helical" evidence="5">
    <location>
        <begin position="239"/>
        <end position="259"/>
    </location>
</feature>
<evidence type="ECO:0000256" key="4">
    <source>
        <dbReference type="ARBA" id="ARBA00023136"/>
    </source>
</evidence>
<feature type="transmembrane region" description="Helical" evidence="5">
    <location>
        <begin position="328"/>
        <end position="345"/>
    </location>
</feature>
<feature type="transmembrane region" description="Helical" evidence="5">
    <location>
        <begin position="79"/>
        <end position="96"/>
    </location>
</feature>
<accession>A0A6H0KL73</accession>
<dbReference type="SUPFAM" id="SSF48452">
    <property type="entry name" value="TPR-like"/>
    <property type="match status" value="1"/>
</dbReference>
<dbReference type="KEGG" id="bfc:BacF7301_08555"/>
<proteinExistence type="predicted"/>
<dbReference type="Pfam" id="PF04932">
    <property type="entry name" value="Wzy_C"/>
    <property type="match status" value="1"/>
</dbReference>
<feature type="transmembrane region" description="Helical" evidence="5">
    <location>
        <begin position="381"/>
        <end position="404"/>
    </location>
</feature>
<dbReference type="Proteomes" id="UP000501780">
    <property type="component" value="Chromosome"/>
</dbReference>
<evidence type="ECO:0000256" key="1">
    <source>
        <dbReference type="ARBA" id="ARBA00004141"/>
    </source>
</evidence>
<feature type="transmembrane region" description="Helical" evidence="5">
    <location>
        <begin position="149"/>
        <end position="165"/>
    </location>
</feature>
<feature type="transmembrane region" description="Helical" evidence="5">
    <location>
        <begin position="108"/>
        <end position="129"/>
    </location>
</feature>
<protein>
    <recommendedName>
        <fullName evidence="6">O-antigen ligase-related domain-containing protein</fullName>
    </recommendedName>
</protein>
<sequence length="533" mass="61600">MNIFYLLPLLLSFAALPGDINANYYIKIFAFGLFFIFMCFSLFIKEKVNLNSCLSISLADVTILLLGGAYLYYCMGAFNILDHSLPILYILFYFFLRLIHERNWNDILMTLSPIIISIHLILCFLQYISVFPNFNTFFRVGSSFGNPDMLSAYLVMLLPFCYLGNKWKRIRIMIVLITVALFFMLQSRTAIVAVVVITFVYLICQKMIAKKGITIILILILLAMILLICWYPKSVLGRFYIWIVALSMILNKPFGWGLYSFEKYYPEFQSRYTIENPEVVSLLNYDVVHSSYNEFLNIGVTLGIIGLLFYSAFVIYVLILAYRMKSPLLFPLLAYQIISLFYFPFKIVPLTVLYILCCASVVSTGNLSFLRLSFSSKLKSFSLCGIGVIVFSGFILSIYSYVYWQRATEQSFSVETYVNASQSFRKCYPLLKNNGRFLISYAELQYKLGDRQKAFTLMHQAESFFSDILFLHNLAMIYEEEGNVIEAKKKLSIASNMSPNNIQILIAQMQFLRRIGEYDEACQVNNLLLRRKK</sequence>
<gene>
    <name evidence="7" type="ORF">BacF7301_08555</name>
</gene>
<evidence type="ECO:0000256" key="2">
    <source>
        <dbReference type="ARBA" id="ARBA00022692"/>
    </source>
</evidence>
<name>A0A6H0KL73_9BACE</name>
<dbReference type="InterPro" id="IPR051533">
    <property type="entry name" value="WaaL-like"/>
</dbReference>
<reference evidence="7 8" key="1">
    <citation type="submission" date="2020-03" db="EMBL/GenBank/DDBJ databases">
        <title>Genomic analysis of Bacteroides faecium CBA7301.</title>
        <authorList>
            <person name="Kim J."/>
            <person name="Roh S.W."/>
        </authorList>
    </citation>
    <scope>NUCLEOTIDE SEQUENCE [LARGE SCALE GENOMIC DNA]</scope>
    <source>
        <strain evidence="7 8">CBA7301</strain>
    </source>
</reference>